<feature type="region of interest" description="Disordered" evidence="1">
    <location>
        <begin position="64"/>
        <end position="102"/>
    </location>
</feature>
<dbReference type="Proteomes" id="UP001152622">
    <property type="component" value="Unassembled WGS sequence"/>
</dbReference>
<gene>
    <name evidence="2" type="ORF">SKAU_G00429470</name>
</gene>
<evidence type="ECO:0000256" key="1">
    <source>
        <dbReference type="SAM" id="MobiDB-lite"/>
    </source>
</evidence>
<feature type="compositionally biased region" description="Gly residues" evidence="1">
    <location>
        <begin position="73"/>
        <end position="86"/>
    </location>
</feature>
<proteinExistence type="predicted"/>
<dbReference type="EMBL" id="JAINUF010000046">
    <property type="protein sequence ID" value="KAJ8332087.1"/>
    <property type="molecule type" value="Genomic_DNA"/>
</dbReference>
<evidence type="ECO:0000313" key="2">
    <source>
        <dbReference type="EMBL" id="KAJ8332087.1"/>
    </source>
</evidence>
<keyword evidence="3" id="KW-1185">Reference proteome</keyword>
<name>A0A9Q1IA41_SYNKA</name>
<reference evidence="2" key="1">
    <citation type="journal article" date="2023" name="Science">
        <title>Genome structures resolve the early diversification of teleost fishes.</title>
        <authorList>
            <person name="Parey E."/>
            <person name="Louis A."/>
            <person name="Montfort J."/>
            <person name="Bouchez O."/>
            <person name="Roques C."/>
            <person name="Iampietro C."/>
            <person name="Lluch J."/>
            <person name="Castinel A."/>
            <person name="Donnadieu C."/>
            <person name="Desvignes T."/>
            <person name="Floi Bucao C."/>
            <person name="Jouanno E."/>
            <person name="Wen M."/>
            <person name="Mejri S."/>
            <person name="Dirks R."/>
            <person name="Jansen H."/>
            <person name="Henkel C."/>
            <person name="Chen W.J."/>
            <person name="Zahm M."/>
            <person name="Cabau C."/>
            <person name="Klopp C."/>
            <person name="Thompson A.W."/>
            <person name="Robinson-Rechavi M."/>
            <person name="Braasch I."/>
            <person name="Lecointre G."/>
            <person name="Bobe J."/>
            <person name="Postlethwait J.H."/>
            <person name="Berthelot C."/>
            <person name="Roest Crollius H."/>
            <person name="Guiguen Y."/>
        </authorList>
    </citation>
    <scope>NUCLEOTIDE SEQUENCE</scope>
    <source>
        <strain evidence="2">WJC10195</strain>
    </source>
</reference>
<evidence type="ECO:0000313" key="3">
    <source>
        <dbReference type="Proteomes" id="UP001152622"/>
    </source>
</evidence>
<sequence length="143" mass="15127">MRRFSQHGAASPPRHSTARPLAKSAEPAVRSGPALTSPHGPARAQQTQDLPELLLLPGPVELGQGWAKNGGSQYSGGDGVRGGAWGGDVSRNGSRESRATRSRFAPRFVWPAGPARATLFPVQTEARLSCLFRPEPGDSAVKH</sequence>
<protein>
    <submittedName>
        <fullName evidence="2">Uncharacterized protein</fullName>
    </submittedName>
</protein>
<organism evidence="2 3">
    <name type="scientific">Synaphobranchus kaupii</name>
    <name type="common">Kaup's arrowtooth eel</name>
    <dbReference type="NCBI Taxonomy" id="118154"/>
    <lineage>
        <taxon>Eukaryota</taxon>
        <taxon>Metazoa</taxon>
        <taxon>Chordata</taxon>
        <taxon>Craniata</taxon>
        <taxon>Vertebrata</taxon>
        <taxon>Euteleostomi</taxon>
        <taxon>Actinopterygii</taxon>
        <taxon>Neopterygii</taxon>
        <taxon>Teleostei</taxon>
        <taxon>Anguilliformes</taxon>
        <taxon>Synaphobranchidae</taxon>
        <taxon>Synaphobranchus</taxon>
    </lineage>
</organism>
<comment type="caution">
    <text evidence="2">The sequence shown here is derived from an EMBL/GenBank/DDBJ whole genome shotgun (WGS) entry which is preliminary data.</text>
</comment>
<accession>A0A9Q1IA41</accession>
<feature type="region of interest" description="Disordered" evidence="1">
    <location>
        <begin position="1"/>
        <end position="51"/>
    </location>
</feature>
<dbReference type="AlphaFoldDB" id="A0A9Q1IA41"/>